<dbReference type="PANTHER" id="PTHR45947">
    <property type="entry name" value="SULFOQUINOVOSYL TRANSFERASE SQD2"/>
    <property type="match status" value="1"/>
</dbReference>
<keyword evidence="4" id="KW-0808">Transferase</keyword>
<dbReference type="Proteomes" id="UP000183868">
    <property type="component" value="Chromosome"/>
</dbReference>
<dbReference type="EMBL" id="CM001402">
    <property type="protein sequence ID" value="EHO40246.1"/>
    <property type="molecule type" value="Genomic_DNA"/>
</dbReference>
<evidence type="ECO:0000313" key="4">
    <source>
        <dbReference type="EMBL" id="EHO40246.1"/>
    </source>
</evidence>
<dbReference type="STRING" id="880073.Cabys_3442"/>
<dbReference type="Pfam" id="PF13579">
    <property type="entry name" value="Glyco_trans_4_4"/>
    <property type="match status" value="1"/>
</dbReference>
<evidence type="ECO:0000259" key="1">
    <source>
        <dbReference type="Pfam" id="PF00534"/>
    </source>
</evidence>
<dbReference type="PaxDb" id="880073-Calab_0603"/>
<dbReference type="InterPro" id="IPR050194">
    <property type="entry name" value="Glycosyltransferase_grp1"/>
</dbReference>
<dbReference type="PANTHER" id="PTHR45947:SF3">
    <property type="entry name" value="SULFOQUINOVOSYL TRANSFERASE SQD2"/>
    <property type="match status" value="1"/>
</dbReference>
<dbReference type="CDD" id="cd03794">
    <property type="entry name" value="GT4_WbuB-like"/>
    <property type="match status" value="1"/>
</dbReference>
<dbReference type="AlphaFoldDB" id="H1XS82"/>
<dbReference type="GO" id="GO:0016758">
    <property type="term" value="F:hexosyltransferase activity"/>
    <property type="evidence" value="ECO:0007669"/>
    <property type="project" value="TreeGrafter"/>
</dbReference>
<evidence type="ECO:0000313" key="5">
    <source>
        <dbReference type="Proteomes" id="UP000004671"/>
    </source>
</evidence>
<dbReference type="Pfam" id="PF00534">
    <property type="entry name" value="Glycos_transf_1"/>
    <property type="match status" value="1"/>
</dbReference>
<reference evidence="4 5" key="1">
    <citation type="submission" date="2011-09" db="EMBL/GenBank/DDBJ databases">
        <title>The permanent draft genome of Caldithrix abyssi DSM 13497.</title>
        <authorList>
            <consortium name="US DOE Joint Genome Institute (JGI-PGF)"/>
            <person name="Lucas S."/>
            <person name="Han J."/>
            <person name="Lapidus A."/>
            <person name="Bruce D."/>
            <person name="Goodwin L."/>
            <person name="Pitluck S."/>
            <person name="Peters L."/>
            <person name="Kyrpides N."/>
            <person name="Mavromatis K."/>
            <person name="Ivanova N."/>
            <person name="Mikhailova N."/>
            <person name="Chertkov O."/>
            <person name="Detter J.C."/>
            <person name="Tapia R."/>
            <person name="Han C."/>
            <person name="Land M."/>
            <person name="Hauser L."/>
            <person name="Markowitz V."/>
            <person name="Cheng J.-F."/>
            <person name="Hugenholtz P."/>
            <person name="Woyke T."/>
            <person name="Wu D."/>
            <person name="Spring S."/>
            <person name="Brambilla E."/>
            <person name="Klenk H.-P."/>
            <person name="Eisen J.A."/>
        </authorList>
    </citation>
    <scope>NUCLEOTIDE SEQUENCE [LARGE SCALE GENOMIC DNA]</scope>
    <source>
        <strain evidence="4 5">DSM 13497</strain>
    </source>
</reference>
<evidence type="ECO:0000313" key="6">
    <source>
        <dbReference type="Proteomes" id="UP000183868"/>
    </source>
</evidence>
<gene>
    <name evidence="3" type="ORF">Cabys_3442</name>
    <name evidence="4" type="ORF">Calab_0603</name>
</gene>
<feature type="domain" description="Glycosyltransferase subfamily 4-like N-terminal" evidence="2">
    <location>
        <begin position="16"/>
        <end position="201"/>
    </location>
</feature>
<dbReference type="RefSeq" id="WP_006927191.1">
    <property type="nucleotide sequence ID" value="NZ_CM001402.1"/>
</dbReference>
<proteinExistence type="predicted"/>
<dbReference type="KEGG" id="caby:Cabys_3442"/>
<reference evidence="3 6" key="2">
    <citation type="submission" date="2016-11" db="EMBL/GenBank/DDBJ databases">
        <title>Genomic analysis of Caldithrix abyssi and proposal of a novel bacterial phylum Caldithrichaeota.</title>
        <authorList>
            <person name="Kublanov I."/>
            <person name="Sigalova O."/>
            <person name="Gavrilov S."/>
            <person name="Lebedinsky A."/>
            <person name="Ivanova N."/>
            <person name="Daum C."/>
            <person name="Reddy T."/>
            <person name="Klenk H.P."/>
            <person name="Goker M."/>
            <person name="Reva O."/>
            <person name="Miroshnichenko M."/>
            <person name="Kyprides N."/>
            <person name="Woyke T."/>
            <person name="Gelfand M."/>
        </authorList>
    </citation>
    <scope>NUCLEOTIDE SEQUENCE [LARGE SCALE GENOMIC DNA]</scope>
    <source>
        <strain evidence="3 6">LF13</strain>
    </source>
</reference>
<dbReference type="FunCoup" id="H1XS82">
    <property type="interactions" value="52"/>
</dbReference>
<keyword evidence="5" id="KW-1185">Reference proteome</keyword>
<feature type="domain" description="Glycosyl transferase family 1" evidence="1">
    <location>
        <begin position="217"/>
        <end position="383"/>
    </location>
</feature>
<dbReference type="InParanoid" id="H1XS82"/>
<dbReference type="Gene3D" id="3.40.50.2000">
    <property type="entry name" value="Glycogen Phosphorylase B"/>
    <property type="match status" value="2"/>
</dbReference>
<sequence length="413" mass="47084" precursor="true">MRILYLSQYFPPEMGAPSARVYELSRHWVKNGDQVTVLTSFPNHPTGVIPPEYRGYRFLEEEKDGIRIVRTYIFAAPNKGFFKRVLSYISFMFSSVIQGTRKVGKQDVLIATSPQFFVGIAGYFISRLKGIPFIFEVRDLWPESIVQLGQLKNRWLIRFLEWIEMTLYRKAIHIVGVADSTVDILTARGVPAEKITIIKNGVDLELFHGNGDSGALKEKYGFGGRFIVSYIGTHGLSHALDRVLDTANLLKDERDILFLLVGEGAEKENLIKKARELNLQNVKFLDQIDKKQLPDFYGLSDIILVTLRDLPLFRSVIPSKIFEIMAMARPIIISVDGESRRLVEEAGAGVFSQPEDASMLKEKILELKNNAQWRKQLGANGRKFVEEHFDRNKLAAQYQRLLHRLIKHGTNDA</sequence>
<protein>
    <submittedName>
        <fullName evidence="4">Glycosyl transferase group 1</fullName>
    </submittedName>
    <submittedName>
        <fullName evidence="3">Glycosyltransferase involved in cell wall bisynthesis</fullName>
    </submittedName>
</protein>
<name>H1XS82_CALAY</name>
<evidence type="ECO:0000259" key="2">
    <source>
        <dbReference type="Pfam" id="PF13579"/>
    </source>
</evidence>
<evidence type="ECO:0000313" key="3">
    <source>
        <dbReference type="EMBL" id="APF20188.1"/>
    </source>
</evidence>
<dbReference type="HOGENOM" id="CLU_009583_11_2_0"/>
<dbReference type="OrthoDB" id="9790710at2"/>
<accession>H1XS82</accession>
<dbReference type="EMBL" id="CP018099">
    <property type="protein sequence ID" value="APF20188.1"/>
    <property type="molecule type" value="Genomic_DNA"/>
</dbReference>
<organism evidence="4 5">
    <name type="scientific">Caldithrix abyssi DSM 13497</name>
    <dbReference type="NCBI Taxonomy" id="880073"/>
    <lineage>
        <taxon>Bacteria</taxon>
        <taxon>Pseudomonadati</taxon>
        <taxon>Calditrichota</taxon>
        <taxon>Calditrichia</taxon>
        <taxon>Calditrichales</taxon>
        <taxon>Calditrichaceae</taxon>
        <taxon>Caldithrix</taxon>
    </lineage>
</organism>
<dbReference type="eggNOG" id="COG0438">
    <property type="taxonomic scope" value="Bacteria"/>
</dbReference>
<dbReference type="InterPro" id="IPR001296">
    <property type="entry name" value="Glyco_trans_1"/>
</dbReference>
<dbReference type="Proteomes" id="UP000004671">
    <property type="component" value="Chromosome"/>
</dbReference>
<dbReference type="SUPFAM" id="SSF53756">
    <property type="entry name" value="UDP-Glycosyltransferase/glycogen phosphorylase"/>
    <property type="match status" value="1"/>
</dbReference>
<dbReference type="InterPro" id="IPR028098">
    <property type="entry name" value="Glyco_trans_4-like_N"/>
</dbReference>